<name>A0ABR2PSA3_9ROSI</name>
<reference evidence="1 2" key="1">
    <citation type="journal article" date="2024" name="G3 (Bethesda)">
        <title>Genome assembly of Hibiscus sabdariffa L. provides insights into metabolisms of medicinal natural products.</title>
        <authorList>
            <person name="Kim T."/>
        </authorList>
    </citation>
    <scope>NUCLEOTIDE SEQUENCE [LARGE SCALE GENOMIC DNA]</scope>
    <source>
        <strain evidence="1">TK-2024</strain>
        <tissue evidence="1">Old leaves</tissue>
    </source>
</reference>
<dbReference type="PANTHER" id="PTHR33132">
    <property type="entry name" value="OSJNBB0118P14.9 PROTEIN"/>
    <property type="match status" value="1"/>
</dbReference>
<evidence type="ECO:0000313" key="1">
    <source>
        <dbReference type="EMBL" id="KAK8991344.1"/>
    </source>
</evidence>
<dbReference type="Proteomes" id="UP001396334">
    <property type="component" value="Unassembled WGS sequence"/>
</dbReference>
<proteinExistence type="predicted"/>
<organism evidence="1 2">
    <name type="scientific">Hibiscus sabdariffa</name>
    <name type="common">roselle</name>
    <dbReference type="NCBI Taxonomy" id="183260"/>
    <lineage>
        <taxon>Eukaryota</taxon>
        <taxon>Viridiplantae</taxon>
        <taxon>Streptophyta</taxon>
        <taxon>Embryophyta</taxon>
        <taxon>Tracheophyta</taxon>
        <taxon>Spermatophyta</taxon>
        <taxon>Magnoliopsida</taxon>
        <taxon>eudicotyledons</taxon>
        <taxon>Gunneridae</taxon>
        <taxon>Pentapetalae</taxon>
        <taxon>rosids</taxon>
        <taxon>malvids</taxon>
        <taxon>Malvales</taxon>
        <taxon>Malvaceae</taxon>
        <taxon>Malvoideae</taxon>
        <taxon>Hibiscus</taxon>
    </lineage>
</organism>
<accession>A0ABR2PSA3</accession>
<keyword evidence="2" id="KW-1185">Reference proteome</keyword>
<evidence type="ECO:0000313" key="2">
    <source>
        <dbReference type="Proteomes" id="UP001396334"/>
    </source>
</evidence>
<comment type="caution">
    <text evidence="1">The sequence shown here is derived from an EMBL/GenBank/DDBJ whole genome shotgun (WGS) entry which is preliminary data.</text>
</comment>
<dbReference type="PANTHER" id="PTHR33132:SF135">
    <property type="entry name" value="OS02G0799700 PROTEIN"/>
    <property type="match status" value="1"/>
</dbReference>
<protein>
    <submittedName>
        <fullName evidence="1">Uncharacterized protein</fullName>
    </submittedName>
</protein>
<sequence>MCYANVPCGGKLVQRRWFVLQAVMVASANHRDPEWVRESETGGSTGSARCLCSPTKHPGSFRCRHHHAEYARGGRFICKK</sequence>
<dbReference type="EMBL" id="JBBPBN010000052">
    <property type="protein sequence ID" value="KAK8991344.1"/>
    <property type="molecule type" value="Genomic_DNA"/>
</dbReference>
<gene>
    <name evidence="1" type="ORF">V6N11_062360</name>
</gene>